<organism evidence="2 3">
    <name type="scientific">Streptomyces chilikensis</name>
    <dbReference type="NCBI Taxonomy" id="1194079"/>
    <lineage>
        <taxon>Bacteria</taxon>
        <taxon>Bacillati</taxon>
        <taxon>Actinomycetota</taxon>
        <taxon>Actinomycetes</taxon>
        <taxon>Kitasatosporales</taxon>
        <taxon>Streptomycetaceae</taxon>
        <taxon>Streptomyces</taxon>
    </lineage>
</organism>
<name>A0ABV3EQW4_9ACTN</name>
<dbReference type="PANTHER" id="PTHR42941">
    <property type="entry name" value="SLL1037 PROTEIN"/>
    <property type="match status" value="1"/>
</dbReference>
<accession>A0ABV3EQW4</accession>
<dbReference type="SUPFAM" id="SSF53850">
    <property type="entry name" value="Periplasmic binding protein-like II"/>
    <property type="match status" value="1"/>
</dbReference>
<keyword evidence="1" id="KW-0472">Membrane</keyword>
<dbReference type="NCBIfam" id="TIGR02122">
    <property type="entry name" value="TRAP_TAXI"/>
    <property type="match status" value="1"/>
</dbReference>
<dbReference type="InterPro" id="IPR011852">
    <property type="entry name" value="TRAP_TAXI"/>
</dbReference>
<evidence type="ECO:0000256" key="1">
    <source>
        <dbReference type="SAM" id="Phobius"/>
    </source>
</evidence>
<dbReference type="Gene3D" id="3.40.190.10">
    <property type="entry name" value="Periplasmic binding protein-like II"/>
    <property type="match status" value="2"/>
</dbReference>
<comment type="caution">
    <text evidence="2">The sequence shown here is derived from an EMBL/GenBank/DDBJ whole genome shotgun (WGS) entry which is preliminary data.</text>
</comment>
<keyword evidence="1" id="KW-0812">Transmembrane</keyword>
<dbReference type="RefSeq" id="WP_166020848.1">
    <property type="nucleotide sequence ID" value="NZ_JBEZNA010000031.1"/>
</dbReference>
<keyword evidence="3" id="KW-1185">Reference proteome</keyword>
<feature type="transmembrane region" description="Helical" evidence="1">
    <location>
        <begin position="12"/>
        <end position="32"/>
    </location>
</feature>
<proteinExistence type="predicted"/>
<evidence type="ECO:0000313" key="3">
    <source>
        <dbReference type="Proteomes" id="UP001551584"/>
    </source>
</evidence>
<dbReference type="Pfam" id="PF16868">
    <property type="entry name" value="NMT1_3"/>
    <property type="match status" value="1"/>
</dbReference>
<gene>
    <name evidence="2" type="ORF">AB0D95_15360</name>
</gene>
<evidence type="ECO:0000313" key="2">
    <source>
        <dbReference type="EMBL" id="MEU9578616.1"/>
    </source>
</evidence>
<sequence length="332" mass="36778">MFPAVTRIGRRRVLTGSFVVLVVLAVLLWWLLPLGRTPPSGRMVFGTGTQAGVYHVYGQELRKDLAVDTPDLSVRLKESSGSRQNVAMVAVGTAQFAIAAADAVEEYKYSESSRADELRGVARLYDDYLHVLVPAGSDVRRVSDLKGLRVGIGPNDSGVQLIAERVLAAAGLDPRDDVVRHLDGIDTGPDKLRRGEIDALFWSGGIPTRGLEDLAERFDYRFVPVDSDLVARLHQQGERYGHYRSTTMPESAYPRAMRGEPVETLAVSNLLITRADVDAELTEWLTRTVIRSRDEIGEKVHSAQLVDVRTAIDTYPVPLHRGAREYYRSVKP</sequence>
<keyword evidence="1" id="KW-1133">Transmembrane helix</keyword>
<dbReference type="EMBL" id="JBEZNA010000031">
    <property type="protein sequence ID" value="MEU9578616.1"/>
    <property type="molecule type" value="Genomic_DNA"/>
</dbReference>
<reference evidence="2 3" key="1">
    <citation type="submission" date="2024-06" db="EMBL/GenBank/DDBJ databases">
        <title>The Natural Products Discovery Center: Release of the First 8490 Sequenced Strains for Exploring Actinobacteria Biosynthetic Diversity.</title>
        <authorList>
            <person name="Kalkreuter E."/>
            <person name="Kautsar S.A."/>
            <person name="Yang D."/>
            <person name="Bader C.D."/>
            <person name="Teijaro C.N."/>
            <person name="Fluegel L."/>
            <person name="Davis C.M."/>
            <person name="Simpson J.R."/>
            <person name="Lauterbach L."/>
            <person name="Steele A.D."/>
            <person name="Gui C."/>
            <person name="Meng S."/>
            <person name="Li G."/>
            <person name="Viehrig K."/>
            <person name="Ye F."/>
            <person name="Su P."/>
            <person name="Kiefer A.F."/>
            <person name="Nichols A."/>
            <person name="Cepeda A.J."/>
            <person name="Yan W."/>
            <person name="Fan B."/>
            <person name="Jiang Y."/>
            <person name="Adhikari A."/>
            <person name="Zheng C.-J."/>
            <person name="Schuster L."/>
            <person name="Cowan T.M."/>
            <person name="Smanski M.J."/>
            <person name="Chevrette M.G."/>
            <person name="De Carvalho L.P.S."/>
            <person name="Shen B."/>
        </authorList>
    </citation>
    <scope>NUCLEOTIDE SEQUENCE [LARGE SCALE GENOMIC DNA]</scope>
    <source>
        <strain evidence="2 3">NPDC048117</strain>
    </source>
</reference>
<dbReference type="PANTHER" id="PTHR42941:SF1">
    <property type="entry name" value="SLL1037 PROTEIN"/>
    <property type="match status" value="1"/>
</dbReference>
<dbReference type="Proteomes" id="UP001551584">
    <property type="component" value="Unassembled WGS sequence"/>
</dbReference>
<protein>
    <submittedName>
        <fullName evidence="2">TAXI family TRAP transporter solute-binding subunit</fullName>
    </submittedName>
</protein>